<feature type="region of interest" description="Disordered" evidence="1">
    <location>
        <begin position="209"/>
        <end position="243"/>
    </location>
</feature>
<dbReference type="EMBL" id="CP009245">
    <property type="protein sequence ID" value="APT84124.1"/>
    <property type="molecule type" value="Genomic_DNA"/>
</dbReference>
<feature type="compositionally biased region" description="Pro residues" evidence="1">
    <location>
        <begin position="218"/>
        <end position="228"/>
    </location>
</feature>
<evidence type="ECO:0000256" key="2">
    <source>
        <dbReference type="SAM" id="Phobius"/>
    </source>
</evidence>
<organism evidence="5 6">
    <name type="scientific">Corynebacterium aquilae DSM 44791</name>
    <dbReference type="NCBI Taxonomy" id="1431546"/>
    <lineage>
        <taxon>Bacteria</taxon>
        <taxon>Bacillati</taxon>
        <taxon>Actinomycetota</taxon>
        <taxon>Actinomycetes</taxon>
        <taxon>Mycobacteriales</taxon>
        <taxon>Corynebacteriaceae</taxon>
        <taxon>Corynebacterium</taxon>
    </lineage>
</organism>
<dbReference type="InterPro" id="IPR007331">
    <property type="entry name" value="Htaa"/>
</dbReference>
<name>A0A1L7CE77_9CORY</name>
<evidence type="ECO:0000313" key="5">
    <source>
        <dbReference type="EMBL" id="APT84124.1"/>
    </source>
</evidence>
<dbReference type="RefSeq" id="WP_075724898.1">
    <property type="nucleotide sequence ID" value="NZ_CP009245.1"/>
</dbReference>
<accession>A0A1L7CE77</accession>
<keyword evidence="3" id="KW-0732">Signal</keyword>
<gene>
    <name evidence="5" type="ORF">CAQU_02495</name>
</gene>
<feature type="domain" description="Htaa" evidence="4">
    <location>
        <begin position="35"/>
        <end position="201"/>
    </location>
</feature>
<keyword evidence="2" id="KW-0472">Membrane</keyword>
<protein>
    <recommendedName>
        <fullName evidence="4">Htaa domain-containing protein</fullName>
    </recommendedName>
</protein>
<dbReference type="Pfam" id="PF04213">
    <property type="entry name" value="HtaA"/>
    <property type="match status" value="1"/>
</dbReference>
<evidence type="ECO:0000259" key="4">
    <source>
        <dbReference type="Pfam" id="PF04213"/>
    </source>
</evidence>
<feature type="chain" id="PRO_5012973352" description="Htaa domain-containing protein" evidence="3">
    <location>
        <begin position="28"/>
        <end position="278"/>
    </location>
</feature>
<dbReference type="Proteomes" id="UP000185478">
    <property type="component" value="Chromosome"/>
</dbReference>
<evidence type="ECO:0000256" key="1">
    <source>
        <dbReference type="SAM" id="MobiDB-lite"/>
    </source>
</evidence>
<sequence length="278" mass="28382">MTSRFTRLAAVAATAAVAGMTVTPAFAAEAGTCSGSISWPISPSFISYSTKMGNKLEVTDGAKLEGKNITFDIDGAKTKAASKDGKVTIVTKGKVHSTGHEGKMDTTLTDISFTIDKDGKTGEIATNFRAREFKDFNASAPMGDWINGNGVKVANMALSPAADLSGKDVAANGTTTFDKNTDSVKIFPTYDAGRELGAVSIEAKGCGLAKETESTPAPSKPVVPPVTPKDPGKEQPGKDNGSSAGGGVGIVAIIALVGAALAGLFQWAVSQGLVPAPR</sequence>
<keyword evidence="2" id="KW-0812">Transmembrane</keyword>
<keyword evidence="2" id="KW-1133">Transmembrane helix</keyword>
<feature type="signal peptide" evidence="3">
    <location>
        <begin position="1"/>
        <end position="27"/>
    </location>
</feature>
<evidence type="ECO:0000256" key="3">
    <source>
        <dbReference type="SAM" id="SignalP"/>
    </source>
</evidence>
<dbReference type="KEGG" id="caqu:CAQU_02495"/>
<feature type="transmembrane region" description="Helical" evidence="2">
    <location>
        <begin position="248"/>
        <end position="269"/>
    </location>
</feature>
<keyword evidence="6" id="KW-1185">Reference proteome</keyword>
<dbReference type="AlphaFoldDB" id="A0A1L7CE77"/>
<dbReference type="OrthoDB" id="9939214at2"/>
<evidence type="ECO:0000313" key="6">
    <source>
        <dbReference type="Proteomes" id="UP000185478"/>
    </source>
</evidence>
<reference evidence="5 6" key="1">
    <citation type="submission" date="2014-08" db="EMBL/GenBank/DDBJ databases">
        <title>Complete genome sequence of Corynebacterium aquilae S-613T(T) (=DSM 44791(T)), isolated from the choana of a healthy golden eagle.</title>
        <authorList>
            <person name="Ruckert C."/>
            <person name="Albersmeier A."/>
            <person name="Winkler A."/>
            <person name="Kalinowski J."/>
        </authorList>
    </citation>
    <scope>NUCLEOTIDE SEQUENCE [LARGE SCALE GENOMIC DNA]</scope>
    <source>
        <strain evidence="5 6">S-613</strain>
    </source>
</reference>
<proteinExistence type="predicted"/>